<dbReference type="AlphaFoldDB" id="A0A3S0ZZ97"/>
<evidence type="ECO:0000313" key="2">
    <source>
        <dbReference type="EMBL" id="RUS90337.1"/>
    </source>
</evidence>
<dbReference type="EMBL" id="RQTK01000035">
    <property type="protein sequence ID" value="RUS90337.1"/>
    <property type="molecule type" value="Genomic_DNA"/>
</dbReference>
<feature type="compositionally biased region" description="Basic and acidic residues" evidence="1">
    <location>
        <begin position="98"/>
        <end position="107"/>
    </location>
</feature>
<organism evidence="2 3">
    <name type="scientific">Elysia chlorotica</name>
    <name type="common">Eastern emerald elysia</name>
    <name type="synonym">Sea slug</name>
    <dbReference type="NCBI Taxonomy" id="188477"/>
    <lineage>
        <taxon>Eukaryota</taxon>
        <taxon>Metazoa</taxon>
        <taxon>Spiralia</taxon>
        <taxon>Lophotrochozoa</taxon>
        <taxon>Mollusca</taxon>
        <taxon>Gastropoda</taxon>
        <taxon>Heterobranchia</taxon>
        <taxon>Euthyneura</taxon>
        <taxon>Panpulmonata</taxon>
        <taxon>Sacoglossa</taxon>
        <taxon>Placobranchoidea</taxon>
        <taxon>Plakobranchidae</taxon>
        <taxon>Elysia</taxon>
    </lineage>
</organism>
<reference evidence="2 3" key="1">
    <citation type="submission" date="2019-01" db="EMBL/GenBank/DDBJ databases">
        <title>A draft genome assembly of the solar-powered sea slug Elysia chlorotica.</title>
        <authorList>
            <person name="Cai H."/>
            <person name="Li Q."/>
            <person name="Fang X."/>
            <person name="Li J."/>
            <person name="Curtis N.E."/>
            <person name="Altenburger A."/>
            <person name="Shibata T."/>
            <person name="Feng M."/>
            <person name="Maeda T."/>
            <person name="Schwartz J.A."/>
            <person name="Shigenobu S."/>
            <person name="Lundholm N."/>
            <person name="Nishiyama T."/>
            <person name="Yang H."/>
            <person name="Hasebe M."/>
            <person name="Li S."/>
            <person name="Pierce S.K."/>
            <person name="Wang J."/>
        </authorList>
    </citation>
    <scope>NUCLEOTIDE SEQUENCE [LARGE SCALE GENOMIC DNA]</scope>
    <source>
        <strain evidence="2">EC2010</strain>
        <tissue evidence="2">Whole organism of an adult</tissue>
    </source>
</reference>
<feature type="compositionally biased region" description="Polar residues" evidence="1">
    <location>
        <begin position="11"/>
        <end position="25"/>
    </location>
</feature>
<dbReference type="Proteomes" id="UP000271974">
    <property type="component" value="Unassembled WGS sequence"/>
</dbReference>
<accession>A0A3S0ZZ97</accession>
<protein>
    <submittedName>
        <fullName evidence="2">Uncharacterized protein</fullName>
    </submittedName>
</protein>
<comment type="caution">
    <text evidence="2">The sequence shown here is derived from an EMBL/GenBank/DDBJ whole genome shotgun (WGS) entry which is preliminary data.</text>
</comment>
<sequence length="257" mass="28815">MASPMDETISHDNFQWRTPPQTPSKAGSEKCEEKAHKPKKSAPESRRSSTGNYVDPLAASLAKLITVTSRQPSASPDAGTSTNHQEKGTAAQSQGSPEKAKSENTDTDLKIFGSCPAVDRPDWTATTHEMAKDLIYKKLKIAQDLTYIPDEFRFGIIESMGVMSPNSAYVIFQQQYHACRAMKAQTIGFNYCPLIVSWWHQSRYKLPLTDASDVKREDLLLSDGRLERNSKKHIAQIKREFWRKAAALSYDVSTFKP</sequence>
<feature type="compositionally biased region" description="Basic and acidic residues" evidence="1">
    <location>
        <begin position="27"/>
        <end position="47"/>
    </location>
</feature>
<feature type="compositionally biased region" description="Polar residues" evidence="1">
    <location>
        <begin position="66"/>
        <end position="83"/>
    </location>
</feature>
<feature type="region of interest" description="Disordered" evidence="1">
    <location>
        <begin position="1"/>
        <end position="107"/>
    </location>
</feature>
<gene>
    <name evidence="2" type="ORF">EGW08_001935</name>
</gene>
<dbReference type="OrthoDB" id="6148924at2759"/>
<evidence type="ECO:0000256" key="1">
    <source>
        <dbReference type="SAM" id="MobiDB-lite"/>
    </source>
</evidence>
<proteinExistence type="predicted"/>
<evidence type="ECO:0000313" key="3">
    <source>
        <dbReference type="Proteomes" id="UP000271974"/>
    </source>
</evidence>
<name>A0A3S0ZZ97_ELYCH</name>
<keyword evidence="3" id="KW-1185">Reference proteome</keyword>